<feature type="signal peptide" evidence="2">
    <location>
        <begin position="1"/>
        <end position="24"/>
    </location>
</feature>
<evidence type="ECO:0000256" key="1">
    <source>
        <dbReference type="SAM" id="MobiDB-lite"/>
    </source>
</evidence>
<evidence type="ECO:0000256" key="2">
    <source>
        <dbReference type="SAM" id="SignalP"/>
    </source>
</evidence>
<keyword evidence="4" id="KW-1185">Reference proteome</keyword>
<organism evidence="3 4">
    <name type="scientific">Streptomyces sanglieri</name>
    <dbReference type="NCBI Taxonomy" id="193460"/>
    <lineage>
        <taxon>Bacteria</taxon>
        <taxon>Bacillati</taxon>
        <taxon>Actinomycetota</taxon>
        <taxon>Actinomycetes</taxon>
        <taxon>Kitasatosporales</taxon>
        <taxon>Streptomycetaceae</taxon>
        <taxon>Streptomyces</taxon>
    </lineage>
</organism>
<name>A0ABW2WYZ7_9ACTN</name>
<feature type="compositionally biased region" description="Polar residues" evidence="1">
    <location>
        <begin position="30"/>
        <end position="41"/>
    </location>
</feature>
<comment type="caution">
    <text evidence="3">The sequence shown here is derived from an EMBL/GenBank/DDBJ whole genome shotgun (WGS) entry which is preliminary data.</text>
</comment>
<accession>A0ABW2WYZ7</accession>
<reference evidence="4" key="1">
    <citation type="journal article" date="2019" name="Int. J. Syst. Evol. Microbiol.">
        <title>The Global Catalogue of Microorganisms (GCM) 10K type strain sequencing project: providing services to taxonomists for standard genome sequencing and annotation.</title>
        <authorList>
            <consortium name="The Broad Institute Genomics Platform"/>
            <consortium name="The Broad Institute Genome Sequencing Center for Infectious Disease"/>
            <person name="Wu L."/>
            <person name="Ma J."/>
        </authorList>
    </citation>
    <scope>NUCLEOTIDE SEQUENCE [LARGE SCALE GENOMIC DNA]</scope>
    <source>
        <strain evidence="4">JCM 12607</strain>
    </source>
</reference>
<feature type="chain" id="PRO_5047147510" description="Secreted protein" evidence="2">
    <location>
        <begin position="25"/>
        <end position="234"/>
    </location>
</feature>
<gene>
    <name evidence="3" type="ORF">ACFQ2K_25310</name>
</gene>
<feature type="region of interest" description="Disordered" evidence="1">
    <location>
        <begin position="21"/>
        <end position="41"/>
    </location>
</feature>
<proteinExistence type="predicted"/>
<feature type="region of interest" description="Disordered" evidence="1">
    <location>
        <begin position="171"/>
        <end position="234"/>
    </location>
</feature>
<evidence type="ECO:0000313" key="4">
    <source>
        <dbReference type="Proteomes" id="UP001596915"/>
    </source>
</evidence>
<protein>
    <recommendedName>
        <fullName evidence="5">Secreted protein</fullName>
    </recommendedName>
</protein>
<dbReference type="EMBL" id="JBHTGL010000008">
    <property type="protein sequence ID" value="MFD0625572.1"/>
    <property type="molecule type" value="Genomic_DNA"/>
</dbReference>
<dbReference type="Proteomes" id="UP001596915">
    <property type="component" value="Unassembled WGS sequence"/>
</dbReference>
<evidence type="ECO:0008006" key="5">
    <source>
        <dbReference type="Google" id="ProtNLM"/>
    </source>
</evidence>
<sequence length="234" mass="24478">MRTAYKRWIVVAITIAAASGTLGTAPPSPQDSSQKTQLSTSEVDELSQLAGEYLQTRAGMVTTAPPRARISNISATPAMANRTSDEFAQLAAKGKRYEQVDGGYTKAVVDVTVTDSSLAGTTATIQLTEDTRLYMPFTAAEVAEGAPEYEEFSLPHTVTLTRSADGTWLLASDKADTGSGPAPSTQLAEPDAAEDTGGGTPDEDEGGKETPSGTDEPPVPDNSTKDVKLQAGYD</sequence>
<evidence type="ECO:0000313" key="3">
    <source>
        <dbReference type="EMBL" id="MFD0625572.1"/>
    </source>
</evidence>
<keyword evidence="2" id="KW-0732">Signal</keyword>